<dbReference type="PANTHER" id="PTHR46558">
    <property type="entry name" value="TRACRIPTIONAL REGULATORY PROTEIN-RELATED-RELATED"/>
    <property type="match status" value="1"/>
</dbReference>
<organism evidence="4 5">
    <name type="scientific">Floricoccus penangensis</name>
    <dbReference type="NCBI Taxonomy" id="1859475"/>
    <lineage>
        <taxon>Bacteria</taxon>
        <taxon>Bacillati</taxon>
        <taxon>Bacillota</taxon>
        <taxon>Bacilli</taxon>
        <taxon>Lactobacillales</taxon>
        <taxon>Streptococcaceae</taxon>
        <taxon>Floricoccus</taxon>
    </lineage>
</organism>
<dbReference type="EMBL" id="MKIQ01000023">
    <property type="protein sequence ID" value="OFI47202.1"/>
    <property type="molecule type" value="Genomic_DNA"/>
</dbReference>
<dbReference type="InterPro" id="IPR001387">
    <property type="entry name" value="Cro/C1-type_HTH"/>
</dbReference>
<dbReference type="SUPFAM" id="SSF47413">
    <property type="entry name" value="lambda repressor-like DNA-binding domains"/>
    <property type="match status" value="1"/>
</dbReference>
<dbReference type="OrthoDB" id="9805856at2"/>
<feature type="domain" description="HTH cro/C1-type" evidence="3">
    <location>
        <begin position="7"/>
        <end position="61"/>
    </location>
</feature>
<gene>
    <name evidence="4" type="ORF">BG262_00845</name>
</gene>
<comment type="caution">
    <text evidence="4">The sequence shown here is derived from an EMBL/GenBank/DDBJ whole genome shotgun (WGS) entry which is preliminary data.</text>
</comment>
<evidence type="ECO:0000259" key="3">
    <source>
        <dbReference type="PROSITE" id="PS50943"/>
    </source>
</evidence>
<dbReference type="GO" id="GO:0003677">
    <property type="term" value="F:DNA binding"/>
    <property type="evidence" value="ECO:0007669"/>
    <property type="project" value="UniProtKB-KW"/>
</dbReference>
<dbReference type="AlphaFoldDB" id="A0A9Q5JHL5"/>
<protein>
    <recommendedName>
        <fullName evidence="3">HTH cro/C1-type domain-containing protein</fullName>
    </recommendedName>
</protein>
<reference evidence="5" key="1">
    <citation type="submission" date="2016-09" db="EMBL/GenBank/DDBJ databases">
        <title>Draft genome sequence of a novel species of the family Streptococcaceae isolated from flowers.</title>
        <authorList>
            <person name="Chuah L.-O."/>
            <person name="Yap K.-P."/>
            <person name="Thong K.L."/>
            <person name="Liong M.T."/>
            <person name="Ahmad R."/>
            <person name="Rusul G."/>
        </authorList>
    </citation>
    <scope>NUCLEOTIDE SEQUENCE [LARGE SCALE GENOMIC DNA]</scope>
    <source>
        <strain evidence="5">HibF3</strain>
    </source>
</reference>
<keyword evidence="2" id="KW-0812">Transmembrane</keyword>
<evidence type="ECO:0000313" key="5">
    <source>
        <dbReference type="Proteomes" id="UP000177273"/>
    </source>
</evidence>
<dbReference type="RefSeq" id="WP_070787503.1">
    <property type="nucleotide sequence ID" value="NZ_MKIQ01000023.1"/>
</dbReference>
<keyword evidence="5" id="KW-1185">Reference proteome</keyword>
<dbReference type="PROSITE" id="PS50943">
    <property type="entry name" value="HTH_CROC1"/>
    <property type="match status" value="1"/>
</dbReference>
<dbReference type="PANTHER" id="PTHR46558:SF4">
    <property type="entry name" value="DNA-BIDING PHAGE PROTEIN"/>
    <property type="match status" value="1"/>
</dbReference>
<evidence type="ECO:0000256" key="2">
    <source>
        <dbReference type="SAM" id="Phobius"/>
    </source>
</evidence>
<dbReference type="Proteomes" id="UP000177273">
    <property type="component" value="Unassembled WGS sequence"/>
</dbReference>
<accession>A0A9Q5JHL5</accession>
<keyword evidence="2" id="KW-1133">Transmembrane helix</keyword>
<name>A0A9Q5JHL5_9LACT</name>
<keyword evidence="2" id="KW-0472">Membrane</keyword>
<evidence type="ECO:0000313" key="4">
    <source>
        <dbReference type="EMBL" id="OFI47202.1"/>
    </source>
</evidence>
<sequence>MAIGNKIKEERLKSNLTQEELSKILNVSRTAVSNWEVGRNYPDLDTLVEISNYFDISLDKLIKEDTEVVKDARKKTKLRKFFKWTTIILLLIIVSYIGMNYKLRSDEQRYRTNLVENHWQLVKTDLYTDDNAYILRDGQYEYWTYILPVGIIGVPLEEMKVSIITHRNNREQVVDVRDNCTEVIINPSDGNNSYSVIVDNDLKIIEKDISSSKKKEAEQYISKNQKEFKETIEATKGKLKQITGKK</sequence>
<keyword evidence="1" id="KW-0238">DNA-binding</keyword>
<dbReference type="CDD" id="cd00093">
    <property type="entry name" value="HTH_XRE"/>
    <property type="match status" value="1"/>
</dbReference>
<feature type="transmembrane region" description="Helical" evidence="2">
    <location>
        <begin position="81"/>
        <end position="99"/>
    </location>
</feature>
<dbReference type="Pfam" id="PF01381">
    <property type="entry name" value="HTH_3"/>
    <property type="match status" value="1"/>
</dbReference>
<evidence type="ECO:0000256" key="1">
    <source>
        <dbReference type="ARBA" id="ARBA00023125"/>
    </source>
</evidence>
<dbReference type="Gene3D" id="1.10.260.40">
    <property type="entry name" value="lambda repressor-like DNA-binding domains"/>
    <property type="match status" value="1"/>
</dbReference>
<dbReference type="InterPro" id="IPR010982">
    <property type="entry name" value="Lambda_DNA-bd_dom_sf"/>
</dbReference>
<dbReference type="SMART" id="SM00530">
    <property type="entry name" value="HTH_XRE"/>
    <property type="match status" value="1"/>
</dbReference>
<proteinExistence type="predicted"/>